<name>A0A8X6HL82_TRICU</name>
<evidence type="ECO:0000313" key="4">
    <source>
        <dbReference type="EMBL" id="GFQ76637.1"/>
    </source>
</evidence>
<accession>A0A8X6HL82</accession>
<evidence type="ECO:0000256" key="2">
    <source>
        <dbReference type="SAM" id="MobiDB-lite"/>
    </source>
</evidence>
<keyword evidence="1" id="KW-0251">Elongation factor</keyword>
<sequence length="83" mass="10137">MLKHLLKFRRSLDKERHLKQKKQLLLKTIRKRREKKPKRKKLQLAEPDETELALAQEPKSKDPFEKFPKGTFIMDEFKLMYNT</sequence>
<dbReference type="InterPro" id="IPR001662">
    <property type="entry name" value="EF1B_G_C"/>
</dbReference>
<feature type="domain" description="EF-1-gamma C-terminal" evidence="3">
    <location>
        <begin position="60"/>
        <end position="83"/>
    </location>
</feature>
<dbReference type="AlphaFoldDB" id="A0A8X6HL82"/>
<evidence type="ECO:0000259" key="3">
    <source>
        <dbReference type="PROSITE" id="PS50040"/>
    </source>
</evidence>
<dbReference type="EMBL" id="BMAO01011795">
    <property type="protein sequence ID" value="GFQ76637.1"/>
    <property type="molecule type" value="Genomic_DNA"/>
</dbReference>
<keyword evidence="5" id="KW-1185">Reference proteome</keyword>
<proteinExistence type="predicted"/>
<organism evidence="4 5">
    <name type="scientific">Trichonephila clavata</name>
    <name type="common">Joro spider</name>
    <name type="synonym">Nephila clavata</name>
    <dbReference type="NCBI Taxonomy" id="2740835"/>
    <lineage>
        <taxon>Eukaryota</taxon>
        <taxon>Metazoa</taxon>
        <taxon>Ecdysozoa</taxon>
        <taxon>Arthropoda</taxon>
        <taxon>Chelicerata</taxon>
        <taxon>Arachnida</taxon>
        <taxon>Araneae</taxon>
        <taxon>Araneomorphae</taxon>
        <taxon>Entelegynae</taxon>
        <taxon>Araneoidea</taxon>
        <taxon>Nephilidae</taxon>
        <taxon>Trichonephila</taxon>
    </lineage>
</organism>
<comment type="caution">
    <text evidence="4">The sequence shown here is derived from an EMBL/GenBank/DDBJ whole genome shotgun (WGS) entry which is preliminary data.</text>
</comment>
<dbReference type="Proteomes" id="UP000887116">
    <property type="component" value="Unassembled WGS sequence"/>
</dbReference>
<gene>
    <name evidence="4" type="ORF">TNCT_378491</name>
</gene>
<feature type="compositionally biased region" description="Basic residues" evidence="2">
    <location>
        <begin position="23"/>
        <end position="42"/>
    </location>
</feature>
<feature type="region of interest" description="Disordered" evidence="2">
    <location>
        <begin position="23"/>
        <end position="66"/>
    </location>
</feature>
<evidence type="ECO:0000256" key="1">
    <source>
        <dbReference type="PROSITE-ProRule" id="PRU00519"/>
    </source>
</evidence>
<keyword evidence="1" id="KW-0648">Protein biosynthesis</keyword>
<dbReference type="GO" id="GO:0003746">
    <property type="term" value="F:translation elongation factor activity"/>
    <property type="evidence" value="ECO:0007669"/>
    <property type="project" value="UniProtKB-UniRule"/>
</dbReference>
<dbReference type="PROSITE" id="PS50040">
    <property type="entry name" value="EF1G_C"/>
    <property type="match status" value="1"/>
</dbReference>
<protein>
    <recommendedName>
        <fullName evidence="3">EF-1-gamma C-terminal domain-containing protein</fullName>
    </recommendedName>
</protein>
<evidence type="ECO:0000313" key="5">
    <source>
        <dbReference type="Proteomes" id="UP000887116"/>
    </source>
</evidence>
<reference evidence="4" key="1">
    <citation type="submission" date="2020-07" db="EMBL/GenBank/DDBJ databases">
        <title>Multicomponent nature underlies the extraordinary mechanical properties of spider dragline silk.</title>
        <authorList>
            <person name="Kono N."/>
            <person name="Nakamura H."/>
            <person name="Mori M."/>
            <person name="Yoshida Y."/>
            <person name="Ohtoshi R."/>
            <person name="Malay A.D."/>
            <person name="Moran D.A.P."/>
            <person name="Tomita M."/>
            <person name="Numata K."/>
            <person name="Arakawa K."/>
        </authorList>
    </citation>
    <scope>NUCLEOTIDE SEQUENCE</scope>
</reference>